<evidence type="ECO:0000313" key="2">
    <source>
        <dbReference type="Proteomes" id="UP000319976"/>
    </source>
</evidence>
<evidence type="ECO:0008006" key="3">
    <source>
        <dbReference type="Google" id="ProtNLM"/>
    </source>
</evidence>
<dbReference type="Proteomes" id="UP000319976">
    <property type="component" value="Chromosome"/>
</dbReference>
<dbReference type="SUPFAM" id="SSF53649">
    <property type="entry name" value="Alkaline phosphatase-like"/>
    <property type="match status" value="1"/>
</dbReference>
<dbReference type="PANTHER" id="PTHR43737">
    <property type="entry name" value="BLL7424 PROTEIN"/>
    <property type="match status" value="1"/>
</dbReference>
<name>A0A517T7M6_9PLAN</name>
<dbReference type="Pfam" id="PF07394">
    <property type="entry name" value="DUF1501"/>
    <property type="match status" value="1"/>
</dbReference>
<evidence type="ECO:0000313" key="1">
    <source>
        <dbReference type="EMBL" id="QDT64369.1"/>
    </source>
</evidence>
<reference evidence="1 2" key="1">
    <citation type="submission" date="2019-02" db="EMBL/GenBank/DDBJ databases">
        <title>Deep-cultivation of Planctomycetes and their phenomic and genomic characterization uncovers novel biology.</title>
        <authorList>
            <person name="Wiegand S."/>
            <person name="Jogler M."/>
            <person name="Boedeker C."/>
            <person name="Pinto D."/>
            <person name="Vollmers J."/>
            <person name="Rivas-Marin E."/>
            <person name="Kohn T."/>
            <person name="Peeters S.H."/>
            <person name="Heuer A."/>
            <person name="Rast P."/>
            <person name="Oberbeckmann S."/>
            <person name="Bunk B."/>
            <person name="Jeske O."/>
            <person name="Meyerdierks A."/>
            <person name="Storesund J.E."/>
            <person name="Kallscheuer N."/>
            <person name="Luecker S."/>
            <person name="Lage O.M."/>
            <person name="Pohl T."/>
            <person name="Merkel B.J."/>
            <person name="Hornburger P."/>
            <person name="Mueller R.-W."/>
            <person name="Bruemmer F."/>
            <person name="Labrenz M."/>
            <person name="Spormann A.M."/>
            <person name="Op den Camp H."/>
            <person name="Overmann J."/>
            <person name="Amann R."/>
            <person name="Jetten M.S.M."/>
            <person name="Mascher T."/>
            <person name="Medema M.H."/>
            <person name="Devos D.P."/>
            <person name="Kaster A.-K."/>
            <person name="Ovreas L."/>
            <person name="Rohde M."/>
            <person name="Galperin M.Y."/>
            <person name="Jogler C."/>
        </authorList>
    </citation>
    <scope>NUCLEOTIDE SEQUENCE [LARGE SCALE GENOMIC DNA]</scope>
    <source>
        <strain evidence="1 2">V22</strain>
    </source>
</reference>
<protein>
    <recommendedName>
        <fullName evidence="3">DUF1501 domain-containing protein</fullName>
    </recommendedName>
</protein>
<organism evidence="1 2">
    <name type="scientific">Calycomorphotria hydatis</name>
    <dbReference type="NCBI Taxonomy" id="2528027"/>
    <lineage>
        <taxon>Bacteria</taxon>
        <taxon>Pseudomonadati</taxon>
        <taxon>Planctomycetota</taxon>
        <taxon>Planctomycetia</taxon>
        <taxon>Planctomycetales</taxon>
        <taxon>Planctomycetaceae</taxon>
        <taxon>Calycomorphotria</taxon>
    </lineage>
</organism>
<gene>
    <name evidence="1" type="ORF">V22_16030</name>
</gene>
<dbReference type="InterPro" id="IPR010869">
    <property type="entry name" value="DUF1501"/>
</dbReference>
<dbReference type="KEGG" id="chya:V22_16030"/>
<proteinExistence type="predicted"/>
<dbReference type="AlphaFoldDB" id="A0A517T7M6"/>
<dbReference type="EMBL" id="CP036316">
    <property type="protein sequence ID" value="QDT64369.1"/>
    <property type="molecule type" value="Genomic_DNA"/>
</dbReference>
<dbReference type="InterPro" id="IPR017850">
    <property type="entry name" value="Alkaline_phosphatase_core_sf"/>
</dbReference>
<sequence length="451" mass="49165">MERTDEDKHFNLVTESKTMTTALRTHIRPHRHGFNRRDFLHTVSTAAIAGGTLGFHDLATLHAAEMKRQQKSVIVLWMNGAPSQFETFTPKPNHENGGPTKAISTNVAGIEISDNFPKTAQVMDDIALIRSLTNKEGNHQRATYQLHTGYVPSGSVKHPSLGANITQRIAPDDFDLPSFVTIGGSRLGAGAAGSGAGFLGVQYEPFRVTEAGKMPDNIGLTTTSSRFKRRARLMSKLDNDFAQRGAERTVKDHHQIYNKAAEIVLSPNTKAFDLAEEPQSLKDEYGDTDFGRGCLLARRLVETGVTYVEVGLNGWDTHVDNFGECAALGEQCDPAMAALITDLKSRGMLDNTLVVWAGEFGRTPRINPNEGRDHFPRAFNAAMAGCGIRGGQAIGATSKDGEEITDRPVTVPDFFHTICHALGVDAHDENMSPLGRPMKIVEGGEPVMELF</sequence>
<dbReference type="PANTHER" id="PTHR43737:SF1">
    <property type="entry name" value="DUF1501 DOMAIN-CONTAINING PROTEIN"/>
    <property type="match status" value="1"/>
</dbReference>
<accession>A0A517T7M6</accession>
<dbReference type="Gene3D" id="3.40.720.10">
    <property type="entry name" value="Alkaline Phosphatase, subunit A"/>
    <property type="match status" value="1"/>
</dbReference>
<keyword evidence="2" id="KW-1185">Reference proteome</keyword>